<dbReference type="GO" id="GO:0047789">
    <property type="term" value="F:creatininase activity"/>
    <property type="evidence" value="ECO:0007669"/>
    <property type="project" value="UniProtKB-EC"/>
</dbReference>
<dbReference type="AlphaFoldDB" id="A0A517TW32"/>
<dbReference type="SUPFAM" id="SSF102215">
    <property type="entry name" value="Creatininase"/>
    <property type="match status" value="1"/>
</dbReference>
<dbReference type="GO" id="GO:0009231">
    <property type="term" value="P:riboflavin biosynthetic process"/>
    <property type="evidence" value="ECO:0007669"/>
    <property type="project" value="TreeGrafter"/>
</dbReference>
<evidence type="ECO:0000256" key="1">
    <source>
        <dbReference type="ARBA" id="ARBA00001947"/>
    </source>
</evidence>
<dbReference type="EC" id="3.5.2.10" evidence="6"/>
<dbReference type="RefSeq" id="WP_145432131.1">
    <property type="nucleotide sequence ID" value="NZ_CP036339.1"/>
</dbReference>
<dbReference type="Pfam" id="PF02633">
    <property type="entry name" value="Creatininase"/>
    <property type="match status" value="1"/>
</dbReference>
<proteinExistence type="inferred from homology"/>
<dbReference type="PANTHER" id="PTHR35005:SF1">
    <property type="entry name" value="2-AMINO-5-FORMYLAMINO-6-RIBOSYLAMINOPYRIMIDIN-4(3H)-ONE 5'-MONOPHOSPHATE DEFORMYLASE"/>
    <property type="match status" value="1"/>
</dbReference>
<evidence type="ECO:0000256" key="2">
    <source>
        <dbReference type="ARBA" id="ARBA00022723"/>
    </source>
</evidence>
<protein>
    <submittedName>
        <fullName evidence="6">Creatinine amidohydrolase</fullName>
        <ecNumber evidence="6">3.5.2.10</ecNumber>
    </submittedName>
</protein>
<dbReference type="Proteomes" id="UP000317909">
    <property type="component" value="Chromosome"/>
</dbReference>
<keyword evidence="7" id="KW-1185">Reference proteome</keyword>
<organism evidence="6 7">
    <name type="scientific">Lacipirellula limnantheis</name>
    <dbReference type="NCBI Taxonomy" id="2528024"/>
    <lineage>
        <taxon>Bacteria</taxon>
        <taxon>Pseudomonadati</taxon>
        <taxon>Planctomycetota</taxon>
        <taxon>Planctomycetia</taxon>
        <taxon>Pirellulales</taxon>
        <taxon>Lacipirellulaceae</taxon>
        <taxon>Lacipirellula</taxon>
    </lineage>
</organism>
<dbReference type="KEGG" id="llh:I41_17520"/>
<dbReference type="InterPro" id="IPR024087">
    <property type="entry name" value="Creatininase-like_sf"/>
</dbReference>
<keyword evidence="3 6" id="KW-0378">Hydrolase</keyword>
<dbReference type="InterPro" id="IPR003785">
    <property type="entry name" value="Creatininase/forma_Hydrolase"/>
</dbReference>
<dbReference type="GO" id="GO:0046872">
    <property type="term" value="F:metal ion binding"/>
    <property type="evidence" value="ECO:0007669"/>
    <property type="project" value="UniProtKB-KW"/>
</dbReference>
<evidence type="ECO:0000256" key="5">
    <source>
        <dbReference type="ARBA" id="ARBA00024029"/>
    </source>
</evidence>
<evidence type="ECO:0000313" key="6">
    <source>
        <dbReference type="EMBL" id="QDT72572.1"/>
    </source>
</evidence>
<dbReference type="PANTHER" id="PTHR35005">
    <property type="entry name" value="3-DEHYDRO-SCYLLO-INOSOSE HYDROLASE"/>
    <property type="match status" value="1"/>
</dbReference>
<keyword evidence="2" id="KW-0479">Metal-binding</keyword>
<evidence type="ECO:0000256" key="3">
    <source>
        <dbReference type="ARBA" id="ARBA00022801"/>
    </source>
</evidence>
<dbReference type="OrthoDB" id="9801445at2"/>
<dbReference type="GO" id="GO:0016811">
    <property type="term" value="F:hydrolase activity, acting on carbon-nitrogen (but not peptide) bonds, in linear amides"/>
    <property type="evidence" value="ECO:0007669"/>
    <property type="project" value="TreeGrafter"/>
</dbReference>
<dbReference type="Gene3D" id="3.40.50.10310">
    <property type="entry name" value="Creatininase"/>
    <property type="match status" value="1"/>
</dbReference>
<accession>A0A517TW32</accession>
<evidence type="ECO:0000256" key="4">
    <source>
        <dbReference type="ARBA" id="ARBA00022833"/>
    </source>
</evidence>
<comment type="cofactor">
    <cofactor evidence="1">
        <name>Zn(2+)</name>
        <dbReference type="ChEBI" id="CHEBI:29105"/>
    </cofactor>
</comment>
<dbReference type="EMBL" id="CP036339">
    <property type="protein sequence ID" value="QDT72572.1"/>
    <property type="molecule type" value="Genomic_DNA"/>
</dbReference>
<reference evidence="6 7" key="1">
    <citation type="submission" date="2019-02" db="EMBL/GenBank/DDBJ databases">
        <title>Deep-cultivation of Planctomycetes and their phenomic and genomic characterization uncovers novel biology.</title>
        <authorList>
            <person name="Wiegand S."/>
            <person name="Jogler M."/>
            <person name="Boedeker C."/>
            <person name="Pinto D."/>
            <person name="Vollmers J."/>
            <person name="Rivas-Marin E."/>
            <person name="Kohn T."/>
            <person name="Peeters S.H."/>
            <person name="Heuer A."/>
            <person name="Rast P."/>
            <person name="Oberbeckmann S."/>
            <person name="Bunk B."/>
            <person name="Jeske O."/>
            <person name="Meyerdierks A."/>
            <person name="Storesund J.E."/>
            <person name="Kallscheuer N."/>
            <person name="Luecker S."/>
            <person name="Lage O.M."/>
            <person name="Pohl T."/>
            <person name="Merkel B.J."/>
            <person name="Hornburger P."/>
            <person name="Mueller R.-W."/>
            <person name="Bruemmer F."/>
            <person name="Labrenz M."/>
            <person name="Spormann A.M."/>
            <person name="Op den Camp H."/>
            <person name="Overmann J."/>
            <person name="Amann R."/>
            <person name="Jetten M.S.M."/>
            <person name="Mascher T."/>
            <person name="Medema M.H."/>
            <person name="Devos D.P."/>
            <person name="Kaster A.-K."/>
            <person name="Ovreas L."/>
            <person name="Rohde M."/>
            <person name="Galperin M.Y."/>
            <person name="Jogler C."/>
        </authorList>
    </citation>
    <scope>NUCLEOTIDE SEQUENCE [LARGE SCALE GENOMIC DNA]</scope>
    <source>
        <strain evidence="6 7">I41</strain>
    </source>
</reference>
<gene>
    <name evidence="6" type="primary">crnA_1</name>
    <name evidence="6" type="ORF">I41_17520</name>
</gene>
<name>A0A517TW32_9BACT</name>
<sequence>MILEEMTTVEVEAALKTCRSVFIPFGVMEAHGPHLPLSTDTIQAYDAGKRAAQLVPLFVAPPIPYGYCRSLGGHDGTISISAETLRALVRDIVHSLYQTGLRNFILYSGHASALQMAAIEEAAERLLRSSPDANIAIVLEYDVLLKRIGGIIETPGDMHAGEIETSRLMSICPQLVRNELLPEESGRESPKPLLVRDVKRYWPSSVLGAPRKATPEKGERLGAIVAEYLAELVKRMEAFEPH</sequence>
<keyword evidence="4" id="KW-0862">Zinc</keyword>
<evidence type="ECO:0000313" key="7">
    <source>
        <dbReference type="Proteomes" id="UP000317909"/>
    </source>
</evidence>
<comment type="similarity">
    <text evidence="5">Belongs to the creatininase superfamily.</text>
</comment>